<dbReference type="SMART" id="SM00387">
    <property type="entry name" value="HATPase_c"/>
    <property type="match status" value="1"/>
</dbReference>
<evidence type="ECO:0000256" key="2">
    <source>
        <dbReference type="ARBA" id="ARBA00004651"/>
    </source>
</evidence>
<dbReference type="PANTHER" id="PTHR45528:SF1">
    <property type="entry name" value="SENSOR HISTIDINE KINASE CPXA"/>
    <property type="match status" value="1"/>
</dbReference>
<keyword evidence="14" id="KW-0175">Coiled coil</keyword>
<dbReference type="PROSITE" id="PS50109">
    <property type="entry name" value="HIS_KIN"/>
    <property type="match status" value="1"/>
</dbReference>
<dbReference type="InterPro" id="IPR036890">
    <property type="entry name" value="HATPase_C_sf"/>
</dbReference>
<dbReference type="PROSITE" id="PS50885">
    <property type="entry name" value="HAMP"/>
    <property type="match status" value="1"/>
</dbReference>
<dbReference type="Pfam" id="PF00672">
    <property type="entry name" value="HAMP"/>
    <property type="match status" value="1"/>
</dbReference>
<evidence type="ECO:0000256" key="6">
    <source>
        <dbReference type="ARBA" id="ARBA00022679"/>
    </source>
</evidence>
<dbReference type="Gene3D" id="1.10.287.130">
    <property type="match status" value="1"/>
</dbReference>
<evidence type="ECO:0000256" key="1">
    <source>
        <dbReference type="ARBA" id="ARBA00000085"/>
    </source>
</evidence>
<dbReference type="CDD" id="cd00082">
    <property type="entry name" value="HisKA"/>
    <property type="match status" value="1"/>
</dbReference>
<accession>A0A7V4E6C4</accession>
<dbReference type="InterPro" id="IPR003594">
    <property type="entry name" value="HATPase_dom"/>
</dbReference>
<evidence type="ECO:0000259" key="17">
    <source>
        <dbReference type="PROSITE" id="PS50885"/>
    </source>
</evidence>
<dbReference type="SMART" id="SM00304">
    <property type="entry name" value="HAMP"/>
    <property type="match status" value="1"/>
</dbReference>
<evidence type="ECO:0000256" key="10">
    <source>
        <dbReference type="ARBA" id="ARBA00022840"/>
    </source>
</evidence>
<evidence type="ECO:0000256" key="12">
    <source>
        <dbReference type="ARBA" id="ARBA00023012"/>
    </source>
</evidence>
<keyword evidence="13 15" id="KW-0472">Membrane</keyword>
<evidence type="ECO:0000256" key="5">
    <source>
        <dbReference type="ARBA" id="ARBA00022553"/>
    </source>
</evidence>
<dbReference type="InterPro" id="IPR004358">
    <property type="entry name" value="Sig_transdc_His_kin-like_C"/>
</dbReference>
<keyword evidence="12" id="KW-0902">Two-component regulatory system</keyword>
<feature type="coiled-coil region" evidence="14">
    <location>
        <begin position="291"/>
        <end position="318"/>
    </location>
</feature>
<keyword evidence="11 15" id="KW-1133">Transmembrane helix</keyword>
<dbReference type="Pfam" id="PF02518">
    <property type="entry name" value="HATPase_c"/>
    <property type="match status" value="1"/>
</dbReference>
<dbReference type="SUPFAM" id="SSF158472">
    <property type="entry name" value="HAMP domain-like"/>
    <property type="match status" value="1"/>
</dbReference>
<proteinExistence type="predicted"/>
<keyword evidence="7 15" id="KW-0812">Transmembrane</keyword>
<keyword evidence="8" id="KW-0547">Nucleotide-binding</keyword>
<keyword evidence="9" id="KW-0418">Kinase</keyword>
<protein>
    <recommendedName>
        <fullName evidence="3">histidine kinase</fullName>
        <ecNumber evidence="3">2.7.13.3</ecNumber>
    </recommendedName>
</protein>
<sequence>MRYRSIRTKLLSSFGITFSVLYALLVGTMLFLASRYFSQNTKKNALSFVKLTFKDVSEIYVENFSTNPLRFAEKINHIFNSIPDLSRIVIFDSVGTIVFSTTQLFSKGDEILPLSPSMINSFELTEKLDIEYYVLVPILNETGRNIHSILYCFSREKEFQFRRFIAIFGFFIYSVLFLGTLVIDNLLMAQFVRNIEKLKRIAELVQSGDYSVRSSIKSGDEIMFLSDTINSMLESMTSYIYNLRAMVEELEARDKARDEILAKISHELRTPLTASKGYVELLLSENMGNLSEEQRKALEIILRNLNRLEDETRKLLQSSKVAMENVQIDLRAIDVEKAFEEIKENFESEIQKKDLKLIYKFEVNKVCADLEQFRSILENLLSNAVKFTPQGGLIEVRTSVEEVGDKSYFKISLFNTSPKIPESELDKIFEPFFQVNNGTKREKGGFGLGLYIVKRAVELHKGFVRALNTENGVKFEVYLPFLEVCNEEDPNN</sequence>
<dbReference type="PRINTS" id="PR00344">
    <property type="entry name" value="BCTRLSENSOR"/>
</dbReference>
<dbReference type="AlphaFoldDB" id="A0A7V4E6C4"/>
<evidence type="ECO:0000256" key="3">
    <source>
        <dbReference type="ARBA" id="ARBA00012438"/>
    </source>
</evidence>
<name>A0A7V4E6C4_UNCW3</name>
<dbReference type="Gene3D" id="6.10.340.10">
    <property type="match status" value="1"/>
</dbReference>
<organism evidence="18">
    <name type="scientific">candidate division WOR-3 bacterium</name>
    <dbReference type="NCBI Taxonomy" id="2052148"/>
    <lineage>
        <taxon>Bacteria</taxon>
        <taxon>Bacteria division WOR-3</taxon>
    </lineage>
</organism>
<dbReference type="CDD" id="cd06225">
    <property type="entry name" value="HAMP"/>
    <property type="match status" value="1"/>
</dbReference>
<dbReference type="GO" id="GO:0005524">
    <property type="term" value="F:ATP binding"/>
    <property type="evidence" value="ECO:0007669"/>
    <property type="project" value="UniProtKB-KW"/>
</dbReference>
<evidence type="ECO:0000256" key="11">
    <source>
        <dbReference type="ARBA" id="ARBA00022989"/>
    </source>
</evidence>
<dbReference type="Pfam" id="PF00512">
    <property type="entry name" value="HisKA"/>
    <property type="match status" value="1"/>
</dbReference>
<feature type="transmembrane region" description="Helical" evidence="15">
    <location>
        <begin position="164"/>
        <end position="183"/>
    </location>
</feature>
<dbReference type="Gene3D" id="3.30.565.10">
    <property type="entry name" value="Histidine kinase-like ATPase, C-terminal domain"/>
    <property type="match status" value="1"/>
</dbReference>
<dbReference type="SUPFAM" id="SSF47384">
    <property type="entry name" value="Homodimeric domain of signal transducing histidine kinase"/>
    <property type="match status" value="1"/>
</dbReference>
<keyword evidence="6" id="KW-0808">Transferase</keyword>
<feature type="domain" description="HAMP" evidence="17">
    <location>
        <begin position="189"/>
        <end position="241"/>
    </location>
</feature>
<keyword evidence="5" id="KW-0597">Phosphoprotein</keyword>
<dbReference type="InterPro" id="IPR003661">
    <property type="entry name" value="HisK_dim/P_dom"/>
</dbReference>
<dbReference type="InterPro" id="IPR003660">
    <property type="entry name" value="HAMP_dom"/>
</dbReference>
<comment type="caution">
    <text evidence="18">The sequence shown here is derived from an EMBL/GenBank/DDBJ whole genome shotgun (WGS) entry which is preliminary data.</text>
</comment>
<dbReference type="InterPro" id="IPR050398">
    <property type="entry name" value="HssS/ArlS-like"/>
</dbReference>
<dbReference type="GO" id="GO:0005886">
    <property type="term" value="C:plasma membrane"/>
    <property type="evidence" value="ECO:0007669"/>
    <property type="project" value="UniProtKB-SubCell"/>
</dbReference>
<dbReference type="PANTHER" id="PTHR45528">
    <property type="entry name" value="SENSOR HISTIDINE KINASE CPXA"/>
    <property type="match status" value="1"/>
</dbReference>
<evidence type="ECO:0000256" key="4">
    <source>
        <dbReference type="ARBA" id="ARBA00022475"/>
    </source>
</evidence>
<dbReference type="InterPro" id="IPR036097">
    <property type="entry name" value="HisK_dim/P_sf"/>
</dbReference>
<feature type="domain" description="Histidine kinase" evidence="16">
    <location>
        <begin position="263"/>
        <end position="483"/>
    </location>
</feature>
<dbReference type="EC" id="2.7.13.3" evidence="3"/>
<evidence type="ECO:0000256" key="15">
    <source>
        <dbReference type="SAM" id="Phobius"/>
    </source>
</evidence>
<evidence type="ECO:0000313" key="18">
    <source>
        <dbReference type="EMBL" id="HGL18209.1"/>
    </source>
</evidence>
<evidence type="ECO:0000259" key="16">
    <source>
        <dbReference type="PROSITE" id="PS50109"/>
    </source>
</evidence>
<evidence type="ECO:0000256" key="13">
    <source>
        <dbReference type="ARBA" id="ARBA00023136"/>
    </source>
</evidence>
<dbReference type="SMART" id="SM00388">
    <property type="entry name" value="HisKA"/>
    <property type="match status" value="1"/>
</dbReference>
<gene>
    <name evidence="18" type="ORF">ENU66_07780</name>
</gene>
<keyword evidence="4" id="KW-1003">Cell membrane</keyword>
<dbReference type="InterPro" id="IPR005467">
    <property type="entry name" value="His_kinase_dom"/>
</dbReference>
<evidence type="ECO:0000256" key="7">
    <source>
        <dbReference type="ARBA" id="ARBA00022692"/>
    </source>
</evidence>
<dbReference type="GO" id="GO:0000155">
    <property type="term" value="F:phosphorelay sensor kinase activity"/>
    <property type="evidence" value="ECO:0007669"/>
    <property type="project" value="InterPro"/>
</dbReference>
<dbReference type="EMBL" id="DTDJ01000047">
    <property type="protein sequence ID" value="HGL18209.1"/>
    <property type="molecule type" value="Genomic_DNA"/>
</dbReference>
<evidence type="ECO:0000256" key="14">
    <source>
        <dbReference type="SAM" id="Coils"/>
    </source>
</evidence>
<comment type="catalytic activity">
    <reaction evidence="1">
        <text>ATP + protein L-histidine = ADP + protein N-phospho-L-histidine.</text>
        <dbReference type="EC" id="2.7.13.3"/>
    </reaction>
</comment>
<keyword evidence="10" id="KW-0067">ATP-binding</keyword>
<dbReference type="SUPFAM" id="SSF55874">
    <property type="entry name" value="ATPase domain of HSP90 chaperone/DNA topoisomerase II/histidine kinase"/>
    <property type="match status" value="1"/>
</dbReference>
<evidence type="ECO:0000256" key="9">
    <source>
        <dbReference type="ARBA" id="ARBA00022777"/>
    </source>
</evidence>
<evidence type="ECO:0000256" key="8">
    <source>
        <dbReference type="ARBA" id="ARBA00022741"/>
    </source>
</evidence>
<feature type="transmembrane region" description="Helical" evidence="15">
    <location>
        <begin position="12"/>
        <end position="33"/>
    </location>
</feature>
<reference evidence="18" key="1">
    <citation type="journal article" date="2020" name="mSystems">
        <title>Genome- and Community-Level Interaction Insights into Carbon Utilization and Element Cycling Functions of Hydrothermarchaeota in Hydrothermal Sediment.</title>
        <authorList>
            <person name="Zhou Z."/>
            <person name="Liu Y."/>
            <person name="Xu W."/>
            <person name="Pan J."/>
            <person name="Luo Z.H."/>
            <person name="Li M."/>
        </authorList>
    </citation>
    <scope>NUCLEOTIDE SEQUENCE [LARGE SCALE GENOMIC DNA]</scope>
    <source>
        <strain evidence="18">SpSt-69</strain>
    </source>
</reference>
<comment type="subcellular location">
    <subcellularLocation>
        <location evidence="2">Cell membrane</location>
        <topology evidence="2">Multi-pass membrane protein</topology>
    </subcellularLocation>
</comment>